<sequence length="129" mass="13179">MRYLAGLTSIAMLAGSAVASAAPPADPAAGAVVFKKCAACHSVDPSGRNGLGPNLRGVVNRKAAAAPGFSYSPAMKASALVWNDKNLASFLAAPRQALPGTKMIFIGLPNAQDQTNVIAFLRQNGTAKK</sequence>
<gene>
    <name evidence="7" type="ORF">MGWOODY_Smn1997</name>
</gene>
<protein>
    <submittedName>
        <fullName evidence="7">Cytochrome c2</fullName>
    </submittedName>
</protein>
<dbReference type="PROSITE" id="PS51007">
    <property type="entry name" value="CYTC"/>
    <property type="match status" value="1"/>
</dbReference>
<keyword evidence="3" id="KW-0479">Metal-binding</keyword>
<dbReference type="Gene3D" id="1.10.760.10">
    <property type="entry name" value="Cytochrome c-like domain"/>
    <property type="match status" value="1"/>
</dbReference>
<dbReference type="Pfam" id="PF00034">
    <property type="entry name" value="Cytochrom_C"/>
    <property type="match status" value="1"/>
</dbReference>
<evidence type="ECO:0000256" key="1">
    <source>
        <dbReference type="ARBA" id="ARBA00022448"/>
    </source>
</evidence>
<evidence type="ECO:0000313" key="7">
    <source>
        <dbReference type="EMBL" id="CUS45800.1"/>
    </source>
</evidence>
<keyword evidence="4" id="KW-0249">Electron transport</keyword>
<evidence type="ECO:0000256" key="2">
    <source>
        <dbReference type="ARBA" id="ARBA00022617"/>
    </source>
</evidence>
<dbReference type="SUPFAM" id="SSF46626">
    <property type="entry name" value="Cytochrome c"/>
    <property type="match status" value="1"/>
</dbReference>
<keyword evidence="5" id="KW-0408">Iron</keyword>
<dbReference type="AlphaFoldDB" id="A0A160TKP9"/>
<dbReference type="PANTHER" id="PTHR11961">
    <property type="entry name" value="CYTOCHROME C"/>
    <property type="match status" value="1"/>
</dbReference>
<name>A0A160TKP9_9ZZZZ</name>
<evidence type="ECO:0000256" key="3">
    <source>
        <dbReference type="ARBA" id="ARBA00022723"/>
    </source>
</evidence>
<dbReference type="GO" id="GO:0020037">
    <property type="term" value="F:heme binding"/>
    <property type="evidence" value="ECO:0007669"/>
    <property type="project" value="InterPro"/>
</dbReference>
<evidence type="ECO:0000256" key="4">
    <source>
        <dbReference type="ARBA" id="ARBA00022982"/>
    </source>
</evidence>
<proteinExistence type="predicted"/>
<reference evidence="7" key="1">
    <citation type="submission" date="2015-10" db="EMBL/GenBank/DDBJ databases">
        <authorList>
            <person name="Gilbert D.G."/>
        </authorList>
    </citation>
    <scope>NUCLEOTIDE SEQUENCE</scope>
</reference>
<dbReference type="GO" id="GO:0046872">
    <property type="term" value="F:metal ion binding"/>
    <property type="evidence" value="ECO:0007669"/>
    <property type="project" value="UniProtKB-KW"/>
</dbReference>
<dbReference type="InterPro" id="IPR036909">
    <property type="entry name" value="Cyt_c-like_dom_sf"/>
</dbReference>
<dbReference type="PRINTS" id="PR00604">
    <property type="entry name" value="CYTCHRMECIAB"/>
</dbReference>
<dbReference type="EMBL" id="CZQE01000304">
    <property type="protein sequence ID" value="CUS45800.1"/>
    <property type="molecule type" value="Genomic_DNA"/>
</dbReference>
<dbReference type="InterPro" id="IPR009056">
    <property type="entry name" value="Cyt_c-like_dom"/>
</dbReference>
<dbReference type="GO" id="GO:0009055">
    <property type="term" value="F:electron transfer activity"/>
    <property type="evidence" value="ECO:0007669"/>
    <property type="project" value="InterPro"/>
</dbReference>
<accession>A0A160TKP9</accession>
<organism evidence="7">
    <name type="scientific">hydrothermal vent metagenome</name>
    <dbReference type="NCBI Taxonomy" id="652676"/>
    <lineage>
        <taxon>unclassified sequences</taxon>
        <taxon>metagenomes</taxon>
        <taxon>ecological metagenomes</taxon>
    </lineage>
</organism>
<feature type="domain" description="Cytochrome c" evidence="6">
    <location>
        <begin position="25"/>
        <end position="125"/>
    </location>
</feature>
<dbReference type="InterPro" id="IPR002327">
    <property type="entry name" value="Cyt_c_1A/1B"/>
</dbReference>
<keyword evidence="1" id="KW-0813">Transport</keyword>
<evidence type="ECO:0000256" key="5">
    <source>
        <dbReference type="ARBA" id="ARBA00023004"/>
    </source>
</evidence>
<evidence type="ECO:0000259" key="6">
    <source>
        <dbReference type="PROSITE" id="PS51007"/>
    </source>
</evidence>
<keyword evidence="2" id="KW-0349">Heme</keyword>